<accession>A0A6A3VFC6</accession>
<name>A0A6A3VFC6_9STRA</name>
<dbReference type="OrthoDB" id="122197at2759"/>
<organism evidence="1 2">
    <name type="scientific">Phytophthora fragariae</name>
    <dbReference type="NCBI Taxonomy" id="53985"/>
    <lineage>
        <taxon>Eukaryota</taxon>
        <taxon>Sar</taxon>
        <taxon>Stramenopiles</taxon>
        <taxon>Oomycota</taxon>
        <taxon>Peronosporomycetes</taxon>
        <taxon>Peronosporales</taxon>
        <taxon>Peronosporaceae</taxon>
        <taxon>Phytophthora</taxon>
    </lineage>
</organism>
<evidence type="ECO:0000313" key="2">
    <source>
        <dbReference type="Proteomes" id="UP000433483"/>
    </source>
</evidence>
<gene>
    <name evidence="1" type="ORF">PF005_g31952</name>
</gene>
<dbReference type="AlphaFoldDB" id="A0A6A3VFC6"/>
<dbReference type="Proteomes" id="UP000433483">
    <property type="component" value="Unassembled WGS sequence"/>
</dbReference>
<feature type="non-terminal residue" evidence="1">
    <location>
        <position position="204"/>
    </location>
</feature>
<dbReference type="EMBL" id="QXGB01007107">
    <property type="protein sequence ID" value="KAE9159656.1"/>
    <property type="molecule type" value="Genomic_DNA"/>
</dbReference>
<reference evidence="1 2" key="1">
    <citation type="submission" date="2018-08" db="EMBL/GenBank/DDBJ databases">
        <title>Genomic investigation of the strawberry pathogen Phytophthora fragariae indicates pathogenicity is determined by transcriptional variation in three key races.</title>
        <authorList>
            <person name="Adams T.M."/>
            <person name="Armitage A.D."/>
            <person name="Sobczyk M.K."/>
            <person name="Bates H.J."/>
            <person name="Dunwell J.M."/>
            <person name="Nellist C.F."/>
            <person name="Harrison R.J."/>
        </authorList>
    </citation>
    <scope>NUCLEOTIDE SEQUENCE [LARGE SCALE GENOMIC DNA]</scope>
    <source>
        <strain evidence="1 2">NOV-27</strain>
    </source>
</reference>
<dbReference type="Pfam" id="PF14223">
    <property type="entry name" value="Retrotran_gag_2"/>
    <property type="match status" value="1"/>
</dbReference>
<proteinExistence type="predicted"/>
<sequence>MRYTSKGVPKNWNGKDWHTYKWAMMNVFKENDLKDIAVGDLTLAMLATASAEKKEEFNKKQIKIMRMIGTSVPPEVLQQIRDKETGSEMWAELCNLNEGKQSEAIKAYTIRRLENELWAMKLAPGGDANLHLCKMFNLKTELGDLQHSIADNTMVDMLLESLPEQVEFENLKSSIYYGADPSVYTPKRVRELILAAAARQKEFR</sequence>
<comment type="caution">
    <text evidence="1">The sequence shown here is derived from an EMBL/GenBank/DDBJ whole genome shotgun (WGS) entry which is preliminary data.</text>
</comment>
<evidence type="ECO:0000313" key="1">
    <source>
        <dbReference type="EMBL" id="KAE9159656.1"/>
    </source>
</evidence>
<protein>
    <submittedName>
        <fullName evidence="1">Uncharacterized protein</fullName>
    </submittedName>
</protein>
<keyword evidence="2" id="KW-1185">Reference proteome</keyword>